<dbReference type="AlphaFoldDB" id="A0A1A8TI21"/>
<organism evidence="1 2">
    <name type="scientific">Marinomonas spartinae</name>
    <dbReference type="NCBI Taxonomy" id="1792290"/>
    <lineage>
        <taxon>Bacteria</taxon>
        <taxon>Pseudomonadati</taxon>
        <taxon>Pseudomonadota</taxon>
        <taxon>Gammaproteobacteria</taxon>
        <taxon>Oceanospirillales</taxon>
        <taxon>Oceanospirillaceae</taxon>
        <taxon>Marinomonas</taxon>
    </lineage>
</organism>
<dbReference type="RefSeq" id="WP_067017261.1">
    <property type="nucleotide sequence ID" value="NZ_FLOB01000006.1"/>
</dbReference>
<reference evidence="1 2" key="1">
    <citation type="submission" date="2016-06" db="EMBL/GenBank/DDBJ databases">
        <authorList>
            <person name="Kjaerup R.B."/>
            <person name="Dalgaard T.S."/>
            <person name="Juul-Madsen H.R."/>
        </authorList>
    </citation>
    <scope>NUCLEOTIDE SEQUENCE [LARGE SCALE GENOMIC DNA]</scope>
    <source>
        <strain evidence="1 2">CECT 8886</strain>
    </source>
</reference>
<dbReference type="STRING" id="1792290.MSP8886_02701"/>
<dbReference type="EMBL" id="FLOB01000006">
    <property type="protein sequence ID" value="SBS33277.1"/>
    <property type="molecule type" value="Genomic_DNA"/>
</dbReference>
<dbReference type="OrthoDB" id="6174642at2"/>
<proteinExistence type="predicted"/>
<protein>
    <recommendedName>
        <fullName evidence="3">Phage Tail Collar Domain protein</fullName>
    </recommendedName>
</protein>
<accession>A0A1A8TI21</accession>
<keyword evidence="2" id="KW-1185">Reference proteome</keyword>
<gene>
    <name evidence="1" type="ORF">MSP8886_02701</name>
</gene>
<evidence type="ECO:0000313" key="2">
    <source>
        <dbReference type="Proteomes" id="UP000092544"/>
    </source>
</evidence>
<evidence type="ECO:0008006" key="3">
    <source>
        <dbReference type="Google" id="ProtNLM"/>
    </source>
</evidence>
<evidence type="ECO:0000313" key="1">
    <source>
        <dbReference type="EMBL" id="SBS33277.1"/>
    </source>
</evidence>
<sequence length="427" mass="45024">MQATKPNCTIIVPTTCNTNLTYALQTNPDPLVINKTSASLEFIITNTTGAAQTITSIVFAIPIGSGGITPSMAGIGSSLSDSTNWSASIDTSSGNVTLSPKSPSYQMPNNGSLVLQLFGMTTMSSSGNSNITITETLAQQNPTHCDFQVSTFPTNFYFDGLCAVVKDGSEYKPVAEVDSGSTITLLWNTSVVDANNITIRYSTPFSGQTKINPESSNSEQWEWESPALTRDTVFTVEVKGQVDNGQPVRLSRNIAVAVNGSQIPKGAILMWSGDTTGIPTGYQLCDGTNGTPDLRNKFVYGASSQTEGTYPTGGSNTTTLNAQNIPQLSGSSQHTHGITITASPHSHPYTHATLDGETTQWTSNIASTGSGVGLWEDPTTINTSDTTVTVTGSIDDATVNISVGQSNPSPVNIMPAYITLAFIQKMT</sequence>
<dbReference type="CDD" id="cd22641">
    <property type="entry name" value="C24-like"/>
    <property type="match status" value="1"/>
</dbReference>
<name>A0A1A8TI21_9GAMM</name>
<dbReference type="Proteomes" id="UP000092544">
    <property type="component" value="Unassembled WGS sequence"/>
</dbReference>
<dbReference type="SUPFAM" id="SSF88874">
    <property type="entry name" value="Receptor-binding domain of short tail fibre protein gp12"/>
    <property type="match status" value="1"/>
</dbReference>